<protein>
    <recommendedName>
        <fullName evidence="3">Restriction endonuclease</fullName>
    </recommendedName>
</protein>
<name>A0AAE3FYA7_9EURY</name>
<dbReference type="AlphaFoldDB" id="A0AAE3FYA7"/>
<gene>
    <name evidence="1" type="ORF">AArcSt2_12615</name>
</gene>
<dbReference type="EMBL" id="JAKRVX010000005">
    <property type="protein sequence ID" value="MCL9817787.1"/>
    <property type="molecule type" value="Genomic_DNA"/>
</dbReference>
<sequence length="156" mass="18191">MGRFATTVQEYFCDFLSENYTNQVWETEYKISGTPVDLAGIGNNQLYLIELEWRRADPADNAAKLFRHFNTGNIDAKYVTVFHIFTKYYKTSRGDYSSKRKNAEFVGEMAAKTFNRLSYRSIEFPFDPPKRGEEWPVHWKEAADEALTSVCNEIEQ</sequence>
<reference evidence="1" key="2">
    <citation type="submission" date="2022-02" db="EMBL/GenBank/DDBJ databases">
        <authorList>
            <person name="Elcheninov A.G."/>
            <person name="Sorokin D.Y."/>
            <person name="Kublanov I.V."/>
        </authorList>
    </citation>
    <scope>NUCLEOTIDE SEQUENCE</scope>
    <source>
        <strain evidence="1">AArc-St2</strain>
    </source>
</reference>
<comment type="caution">
    <text evidence="1">The sequence shown here is derived from an EMBL/GenBank/DDBJ whole genome shotgun (WGS) entry which is preliminary data.</text>
</comment>
<organism evidence="1 2">
    <name type="scientific">Natronocalculus amylovorans</name>
    <dbReference type="NCBI Taxonomy" id="2917812"/>
    <lineage>
        <taxon>Archaea</taxon>
        <taxon>Methanobacteriati</taxon>
        <taxon>Methanobacteriota</taxon>
        <taxon>Stenosarchaea group</taxon>
        <taxon>Halobacteria</taxon>
        <taxon>Halobacteriales</taxon>
        <taxon>Haloferacaceae</taxon>
        <taxon>Natronocalculus</taxon>
    </lineage>
</organism>
<dbReference type="Proteomes" id="UP001203207">
    <property type="component" value="Unassembled WGS sequence"/>
</dbReference>
<proteinExistence type="predicted"/>
<keyword evidence="2" id="KW-1185">Reference proteome</keyword>
<accession>A0AAE3FYA7</accession>
<reference evidence="1" key="1">
    <citation type="journal article" date="2022" name="Syst. Appl. Microbiol.">
        <title>Natronocalculus amylovorans gen. nov., sp. nov., and Natranaeroarchaeum aerophilus sp. nov., dominant culturable amylolytic natronoarchaea from hypersaline soda lakes in southwestern Siberia.</title>
        <authorList>
            <person name="Sorokin D.Y."/>
            <person name="Elcheninov A.G."/>
            <person name="Khizhniak T.V."/>
            <person name="Koenen M."/>
            <person name="Bale N.J."/>
            <person name="Damste J.S.S."/>
            <person name="Kublanov I.V."/>
        </authorList>
    </citation>
    <scope>NUCLEOTIDE SEQUENCE</scope>
    <source>
        <strain evidence="1">AArc-St2</strain>
    </source>
</reference>
<evidence type="ECO:0000313" key="1">
    <source>
        <dbReference type="EMBL" id="MCL9817787.1"/>
    </source>
</evidence>
<dbReference type="RefSeq" id="WP_250585142.1">
    <property type="nucleotide sequence ID" value="NZ_JAKRVX010000005.1"/>
</dbReference>
<evidence type="ECO:0000313" key="2">
    <source>
        <dbReference type="Proteomes" id="UP001203207"/>
    </source>
</evidence>
<evidence type="ECO:0008006" key="3">
    <source>
        <dbReference type="Google" id="ProtNLM"/>
    </source>
</evidence>